<name>R4UVG6_COPFO</name>
<dbReference type="InterPro" id="IPR036241">
    <property type="entry name" value="NSFL1C_SEP_dom_sf"/>
</dbReference>
<dbReference type="GO" id="GO:0061025">
    <property type="term" value="P:membrane fusion"/>
    <property type="evidence" value="ECO:0007669"/>
    <property type="project" value="TreeGrafter"/>
</dbReference>
<dbReference type="GO" id="GO:0005829">
    <property type="term" value="C:cytosol"/>
    <property type="evidence" value="ECO:0007669"/>
    <property type="project" value="TreeGrafter"/>
</dbReference>
<dbReference type="EMBL" id="KC632427">
    <property type="protein sequence ID" value="AGM32241.1"/>
    <property type="molecule type" value="mRNA"/>
</dbReference>
<dbReference type="Gene3D" id="3.30.420.210">
    <property type="entry name" value="SEP domain"/>
    <property type="match status" value="2"/>
</dbReference>
<reference evidence="3" key="1">
    <citation type="submission" date="2013-02" db="EMBL/GenBank/DDBJ databases">
        <title>Immune-Related transcriptome of Coptotermes formosanus Shiraki workers: the defense mechanism.</title>
        <authorList>
            <person name="Hussain A."/>
            <person name="Li Y.F."/>
            <person name="Wen S.Y."/>
        </authorList>
    </citation>
    <scope>NUCLEOTIDE SEQUENCE</scope>
</reference>
<dbReference type="GO" id="GO:0043130">
    <property type="term" value="F:ubiquitin binding"/>
    <property type="evidence" value="ECO:0007669"/>
    <property type="project" value="TreeGrafter"/>
</dbReference>
<feature type="domain" description="SEP" evidence="2">
    <location>
        <begin position="12"/>
        <end position="77"/>
    </location>
</feature>
<dbReference type="SUPFAM" id="SSF102848">
    <property type="entry name" value="NSFL1 (p97 ATPase) cofactor p47, SEP domain"/>
    <property type="match status" value="2"/>
</dbReference>
<proteinExistence type="evidence at transcript level"/>
<organism evidence="3">
    <name type="scientific">Coptotermes formosanus</name>
    <name type="common">Formosan subterranean termite</name>
    <dbReference type="NCBI Taxonomy" id="36987"/>
    <lineage>
        <taxon>Eukaryota</taxon>
        <taxon>Metazoa</taxon>
        <taxon>Ecdysozoa</taxon>
        <taxon>Arthropoda</taxon>
        <taxon>Hexapoda</taxon>
        <taxon>Insecta</taxon>
        <taxon>Pterygota</taxon>
        <taxon>Neoptera</taxon>
        <taxon>Polyneoptera</taxon>
        <taxon>Dictyoptera</taxon>
        <taxon>Blattodea</taxon>
        <taxon>Blattoidea</taxon>
        <taxon>Termitoidae</taxon>
        <taxon>Rhinotermitidae</taxon>
        <taxon>Coptotermes</taxon>
    </lineage>
</organism>
<dbReference type="InterPro" id="IPR012989">
    <property type="entry name" value="SEP_domain"/>
</dbReference>
<dbReference type="PROSITE" id="PS51399">
    <property type="entry name" value="SEP"/>
    <property type="match status" value="2"/>
</dbReference>
<evidence type="ECO:0000256" key="1">
    <source>
        <dbReference type="SAM" id="MobiDB-lite"/>
    </source>
</evidence>
<dbReference type="GO" id="GO:0007030">
    <property type="term" value="P:Golgi organization"/>
    <property type="evidence" value="ECO:0007669"/>
    <property type="project" value="TreeGrafter"/>
</dbReference>
<dbReference type="GO" id="GO:0000045">
    <property type="term" value="P:autophagosome assembly"/>
    <property type="evidence" value="ECO:0007669"/>
    <property type="project" value="TreeGrafter"/>
</dbReference>
<evidence type="ECO:0000259" key="2">
    <source>
        <dbReference type="PROSITE" id="PS51399"/>
    </source>
</evidence>
<dbReference type="AlphaFoldDB" id="R4UVG6"/>
<feature type="region of interest" description="Disordered" evidence="1">
    <location>
        <begin position="139"/>
        <end position="206"/>
    </location>
</feature>
<dbReference type="GO" id="GO:0031468">
    <property type="term" value="P:nuclear membrane reassembly"/>
    <property type="evidence" value="ECO:0007669"/>
    <property type="project" value="TreeGrafter"/>
</dbReference>
<dbReference type="PANTHER" id="PTHR23333:SF20">
    <property type="entry name" value="NSFL1 COFACTOR P47"/>
    <property type="match status" value="1"/>
</dbReference>
<sequence length="206" mass="23720">MSKSKDQTQAEAVKFEVHVFNDGYTIDGSALNPTSKPENQKFIDDLKNSIIPESLRKGHKKVDLVYFEHEMTFEDFSKAPAVEKTYQIDIWDDGFTINGGPFRPISIKKNKDFVDDLKHEKVPEELIRPGILAKVKQTYHPKNHPKVRSSLPPLNLRNRQHRDSSSQLGIHPKKRIPLWKQNEGYGRSQINDTPSWEPVGIPPWRA</sequence>
<protein>
    <recommendedName>
        <fullName evidence="2">SEP domain-containing protein</fullName>
    </recommendedName>
</protein>
<dbReference type="PANTHER" id="PTHR23333">
    <property type="entry name" value="UBX DOMAIN CONTAINING PROTEIN"/>
    <property type="match status" value="1"/>
</dbReference>
<feature type="domain" description="SEP" evidence="2">
    <location>
        <begin position="83"/>
        <end position="148"/>
    </location>
</feature>
<dbReference type="GO" id="GO:0005634">
    <property type="term" value="C:nucleus"/>
    <property type="evidence" value="ECO:0007669"/>
    <property type="project" value="TreeGrafter"/>
</dbReference>
<dbReference type="GO" id="GO:0043161">
    <property type="term" value="P:proteasome-mediated ubiquitin-dependent protein catabolic process"/>
    <property type="evidence" value="ECO:0007669"/>
    <property type="project" value="TreeGrafter"/>
</dbReference>
<dbReference type="Pfam" id="PF08059">
    <property type="entry name" value="SEP"/>
    <property type="match status" value="2"/>
</dbReference>
<evidence type="ECO:0000313" key="3">
    <source>
        <dbReference type="EMBL" id="AGM32241.1"/>
    </source>
</evidence>
<accession>R4UVG6</accession>